<dbReference type="InterPro" id="IPR039329">
    <property type="entry name" value="SIAE"/>
</dbReference>
<dbReference type="eggNOG" id="COG2755">
    <property type="taxonomic scope" value="Bacteria"/>
</dbReference>
<dbReference type="PANTHER" id="PTHR22901:SF0">
    <property type="entry name" value="SIALATE O-ACETYLESTERASE"/>
    <property type="match status" value="1"/>
</dbReference>
<sequence>MASLASAEITLAPVFSDGAVLQRDRPVPVWGRAAAGEKITVSFGAQIVRSTTAADGRWIVLLESQPASAEPVDLVVSGRKETVLVKGVLVGEVWLVSGQSNMEWPVALLREDERQLAAVDLPLVRQLKIERAVASQPAETAKTSGWQPALRDKVGDFSAIGYFFARELHRKLGVPVGIINSSWGGTEIEAWMSDLARQSTSVGAAMEARWQQAKSEWPPERVARYPAEMEAWQKAEEQARATKTKNPLPWPQPPASDDSPRRPGGLYNAMIAPLRPCALRGFVWYQGESNVGRAAEYAELFPAMIRTWRANWGDEALPFLFVQIPDYADDNPGGRQWARLREAQTHALELPNTAMAVAIDVGDPDDIHPKSKAELSRRLAQLAKVQVYGIPGDAIGPMFAEAVPEGAAMRVRFTHAGGGLVAHGQPVQSLELAGSDKIFHAASAKIDRGTLLVTSPKVKQPVAVRYAWSNAPVANLYDGAGLPAAPFRSDDW</sequence>
<dbReference type="RefSeq" id="WP_012373981.1">
    <property type="nucleotide sequence ID" value="NC_010571.1"/>
</dbReference>
<keyword evidence="1 4" id="KW-0378">Hydrolase</keyword>
<proteinExistence type="predicted"/>
<dbReference type="Proteomes" id="UP000007013">
    <property type="component" value="Chromosome"/>
</dbReference>
<evidence type="ECO:0000313" key="4">
    <source>
        <dbReference type="EMBL" id="ACB74443.1"/>
    </source>
</evidence>
<feature type="region of interest" description="Disordered" evidence="2">
    <location>
        <begin position="233"/>
        <end position="264"/>
    </location>
</feature>
<dbReference type="STRING" id="452637.Oter_1155"/>
<keyword evidence="5" id="KW-1185">Reference proteome</keyword>
<dbReference type="GO" id="GO:0005975">
    <property type="term" value="P:carbohydrate metabolic process"/>
    <property type="evidence" value="ECO:0007669"/>
    <property type="project" value="TreeGrafter"/>
</dbReference>
<dbReference type="OrthoDB" id="183320at2"/>
<dbReference type="AlphaFoldDB" id="B1ZNK9"/>
<evidence type="ECO:0000256" key="1">
    <source>
        <dbReference type="ARBA" id="ARBA00022801"/>
    </source>
</evidence>
<gene>
    <name evidence="4" type="ordered locus">Oter_1155</name>
</gene>
<feature type="domain" description="Sialate O-acetylesterase" evidence="3">
    <location>
        <begin position="264"/>
        <end position="381"/>
    </location>
</feature>
<evidence type="ECO:0000256" key="2">
    <source>
        <dbReference type="SAM" id="MobiDB-lite"/>
    </source>
</evidence>
<evidence type="ECO:0000259" key="3">
    <source>
        <dbReference type="Pfam" id="PF03629"/>
    </source>
</evidence>
<protein>
    <submittedName>
        <fullName evidence="4">Sialate O-acetylesterase</fullName>
        <ecNumber evidence="4">3.1.1.53</ecNumber>
    </submittedName>
</protein>
<reference evidence="4 5" key="1">
    <citation type="journal article" date="2011" name="J. Bacteriol.">
        <title>Genome sequence of the verrucomicrobium Opitutus terrae PB90-1, an abundant inhabitant of rice paddy soil ecosystems.</title>
        <authorList>
            <person name="van Passel M.W."/>
            <person name="Kant R."/>
            <person name="Palva A."/>
            <person name="Copeland A."/>
            <person name="Lucas S."/>
            <person name="Lapidus A."/>
            <person name="Glavina del Rio T."/>
            <person name="Pitluck S."/>
            <person name="Goltsman E."/>
            <person name="Clum A."/>
            <person name="Sun H."/>
            <person name="Schmutz J."/>
            <person name="Larimer F.W."/>
            <person name="Land M.L."/>
            <person name="Hauser L."/>
            <person name="Kyrpides N."/>
            <person name="Mikhailova N."/>
            <person name="Richardson P.P."/>
            <person name="Janssen P.H."/>
            <person name="de Vos W.M."/>
            <person name="Smidt H."/>
        </authorList>
    </citation>
    <scope>NUCLEOTIDE SEQUENCE [LARGE SCALE GENOMIC DNA]</scope>
    <source>
        <strain evidence="5">DSM 11246 / JCM 15787 / PB90-1</strain>
    </source>
</reference>
<accession>B1ZNK9</accession>
<dbReference type="HOGENOM" id="CLU_015150_3_0_0"/>
<dbReference type="EC" id="3.1.1.53" evidence="4"/>
<dbReference type="Pfam" id="PF03629">
    <property type="entry name" value="SASA"/>
    <property type="match status" value="2"/>
</dbReference>
<dbReference type="GO" id="GO:0001681">
    <property type="term" value="F:sialate O-acetylesterase activity"/>
    <property type="evidence" value="ECO:0007669"/>
    <property type="project" value="UniProtKB-EC"/>
</dbReference>
<dbReference type="Gene3D" id="3.40.50.1110">
    <property type="entry name" value="SGNH hydrolase"/>
    <property type="match status" value="1"/>
</dbReference>
<dbReference type="PANTHER" id="PTHR22901">
    <property type="entry name" value="SIALATE O-ACETYLESTERASE"/>
    <property type="match status" value="1"/>
</dbReference>
<dbReference type="SUPFAM" id="SSF52266">
    <property type="entry name" value="SGNH hydrolase"/>
    <property type="match status" value="1"/>
</dbReference>
<dbReference type="InterPro" id="IPR005181">
    <property type="entry name" value="SASA"/>
</dbReference>
<dbReference type="EMBL" id="CP001032">
    <property type="protein sequence ID" value="ACB74443.1"/>
    <property type="molecule type" value="Genomic_DNA"/>
</dbReference>
<dbReference type="KEGG" id="ote:Oter_1155"/>
<feature type="domain" description="Sialate O-acetylesterase" evidence="3">
    <location>
        <begin position="92"/>
        <end position="194"/>
    </location>
</feature>
<dbReference type="InterPro" id="IPR036514">
    <property type="entry name" value="SGNH_hydro_sf"/>
</dbReference>
<evidence type="ECO:0000313" key="5">
    <source>
        <dbReference type="Proteomes" id="UP000007013"/>
    </source>
</evidence>
<name>B1ZNK9_OPITP</name>
<organism evidence="4 5">
    <name type="scientific">Opitutus terrae (strain DSM 11246 / JCM 15787 / PB90-1)</name>
    <dbReference type="NCBI Taxonomy" id="452637"/>
    <lineage>
        <taxon>Bacteria</taxon>
        <taxon>Pseudomonadati</taxon>
        <taxon>Verrucomicrobiota</taxon>
        <taxon>Opitutia</taxon>
        <taxon>Opitutales</taxon>
        <taxon>Opitutaceae</taxon>
        <taxon>Opitutus</taxon>
    </lineage>
</organism>